<dbReference type="SMART" id="SM00507">
    <property type="entry name" value="HNHc"/>
    <property type="match status" value="1"/>
</dbReference>
<proteinExistence type="predicted"/>
<keyword evidence="2" id="KW-0255">Endonuclease</keyword>
<reference evidence="2" key="1">
    <citation type="submission" date="2024-06" db="EMBL/GenBank/DDBJ databases">
        <title>This phage originates from the Bacteriophage catalogue of the Bacteriophage Competence Centre, Department of Microbiology und Biotechnology, Max Rubner-Institut, Kiel, Germany.</title>
        <authorList>
            <person name="Sprotte S."/>
            <person name="Brinks E."/>
            <person name="Hille F."/>
        </authorList>
    </citation>
    <scope>NUCLEOTIDE SEQUENCE</scope>
</reference>
<organism evidence="2">
    <name type="scientific">Enterococcus phage PMBT56</name>
    <dbReference type="NCBI Taxonomy" id="3229530"/>
    <lineage>
        <taxon>Viruses</taxon>
        <taxon>Duplodnaviria</taxon>
        <taxon>Heunggongvirae</taxon>
        <taxon>Uroviricota</taxon>
        <taxon>Caudoviricetes</taxon>
        <taxon>Saphexavirus</taxon>
    </lineage>
</organism>
<dbReference type="Gene3D" id="3.90.75.20">
    <property type="match status" value="1"/>
</dbReference>
<feature type="domain" description="HNH nuclease" evidence="1">
    <location>
        <begin position="66"/>
        <end position="114"/>
    </location>
</feature>
<dbReference type="InterPro" id="IPR010902">
    <property type="entry name" value="NUMOD4"/>
</dbReference>
<dbReference type="InterPro" id="IPR036388">
    <property type="entry name" value="WH-like_DNA-bd_sf"/>
</dbReference>
<keyword evidence="2" id="KW-0378">Hydrolase</keyword>
<sequence length="180" mass="20555">MLDETWKPIKYYEGLYEVSNLGNVRSLDRAVPHSNGMYLRAVKGTTLSLFDSGRGYLSVRLSKNGKKRNKLVHRLVAEAFIDNPLNKPQVNHINEVKWDNNVNNLEWTTSKENNNHGSRTLKASNSTKKKIKATSIDGLDVRVYNGAIEAEQLDGFSYKQISLCCTGRHKTHKGFRWEFI</sequence>
<dbReference type="InterPro" id="IPR003615">
    <property type="entry name" value="HNH_nuc"/>
</dbReference>
<accession>A0AB39C6C8</accession>
<dbReference type="EMBL" id="PP944851">
    <property type="protein sequence ID" value="XDJ02204.1"/>
    <property type="molecule type" value="Genomic_DNA"/>
</dbReference>
<dbReference type="InterPro" id="IPR044925">
    <property type="entry name" value="His-Me_finger_sf"/>
</dbReference>
<evidence type="ECO:0000259" key="1">
    <source>
        <dbReference type="SMART" id="SM00507"/>
    </source>
</evidence>
<name>A0AB39C6C8_9CAUD</name>
<dbReference type="Pfam" id="PF07463">
    <property type="entry name" value="NUMOD4"/>
    <property type="match status" value="1"/>
</dbReference>
<evidence type="ECO:0000313" key="2">
    <source>
        <dbReference type="EMBL" id="XDJ02204.1"/>
    </source>
</evidence>
<keyword evidence="2" id="KW-0540">Nuclease</keyword>
<dbReference type="GO" id="GO:0016788">
    <property type="term" value="F:hydrolase activity, acting on ester bonds"/>
    <property type="evidence" value="ECO:0007669"/>
    <property type="project" value="InterPro"/>
</dbReference>
<dbReference type="Gene3D" id="1.10.10.10">
    <property type="entry name" value="Winged helix-like DNA-binding domain superfamily/Winged helix DNA-binding domain"/>
    <property type="match status" value="1"/>
</dbReference>
<dbReference type="SUPFAM" id="SSF54060">
    <property type="entry name" value="His-Me finger endonucleases"/>
    <property type="match status" value="1"/>
</dbReference>
<dbReference type="SUPFAM" id="SSF64496">
    <property type="entry name" value="DNA-binding domain of intron-encoded endonucleases"/>
    <property type="match status" value="1"/>
</dbReference>
<dbReference type="GO" id="GO:0004519">
    <property type="term" value="F:endonuclease activity"/>
    <property type="evidence" value="ECO:0007669"/>
    <property type="project" value="UniProtKB-KW"/>
</dbReference>
<protein>
    <submittedName>
        <fullName evidence="2">HNH homing endonuclease</fullName>
    </submittedName>
</protein>
<dbReference type="Pfam" id="PF13392">
    <property type="entry name" value="HNH_3"/>
    <property type="match status" value="1"/>
</dbReference>